<reference evidence="9 10" key="1">
    <citation type="submission" date="2020-08" db="EMBL/GenBank/DDBJ databases">
        <title>Genomic Encyclopedia of Type Strains, Phase IV (KMG-V): Genome sequencing to study the core and pangenomes of soil and plant-associated prokaryotes.</title>
        <authorList>
            <person name="Whitman W."/>
        </authorList>
    </citation>
    <scope>NUCLEOTIDE SEQUENCE [LARGE SCALE GENOMIC DNA]</scope>
    <source>
        <strain evidence="9 10">S3M1</strain>
    </source>
</reference>
<dbReference type="PANTHER" id="PTHR30572">
    <property type="entry name" value="MEMBRANE COMPONENT OF TRANSPORTER-RELATED"/>
    <property type="match status" value="1"/>
</dbReference>
<evidence type="ECO:0000256" key="5">
    <source>
        <dbReference type="ARBA" id="ARBA00023136"/>
    </source>
</evidence>
<dbReference type="Pfam" id="PF12704">
    <property type="entry name" value="MacB_PCD"/>
    <property type="match status" value="1"/>
</dbReference>
<gene>
    <name evidence="9" type="ORF">HDE68_002863</name>
</gene>
<evidence type="ECO:0000259" key="7">
    <source>
        <dbReference type="Pfam" id="PF02687"/>
    </source>
</evidence>
<keyword evidence="5 6" id="KW-0472">Membrane</keyword>
<dbReference type="InterPro" id="IPR050250">
    <property type="entry name" value="Macrolide_Exporter_MacB"/>
</dbReference>
<dbReference type="GO" id="GO:0005886">
    <property type="term" value="C:plasma membrane"/>
    <property type="evidence" value="ECO:0007669"/>
    <property type="project" value="UniProtKB-SubCell"/>
</dbReference>
<keyword evidence="2" id="KW-1003">Cell membrane</keyword>
<accession>A0A7W8ZN36</accession>
<evidence type="ECO:0000256" key="1">
    <source>
        <dbReference type="ARBA" id="ARBA00004651"/>
    </source>
</evidence>
<dbReference type="PANTHER" id="PTHR30572:SF18">
    <property type="entry name" value="ABC-TYPE MACROLIDE FAMILY EXPORT SYSTEM PERMEASE COMPONENT 2"/>
    <property type="match status" value="1"/>
</dbReference>
<dbReference type="AlphaFoldDB" id="A0A7W8ZN36"/>
<evidence type="ECO:0000256" key="3">
    <source>
        <dbReference type="ARBA" id="ARBA00022692"/>
    </source>
</evidence>
<dbReference type="InterPro" id="IPR025857">
    <property type="entry name" value="MacB_PCD"/>
</dbReference>
<keyword evidence="3 6" id="KW-0812">Transmembrane</keyword>
<dbReference type="GO" id="GO:0022857">
    <property type="term" value="F:transmembrane transporter activity"/>
    <property type="evidence" value="ECO:0007669"/>
    <property type="project" value="TreeGrafter"/>
</dbReference>
<comment type="subcellular location">
    <subcellularLocation>
        <location evidence="1">Cell membrane</location>
        <topology evidence="1">Multi-pass membrane protein</topology>
    </subcellularLocation>
</comment>
<feature type="transmembrane region" description="Helical" evidence="6">
    <location>
        <begin position="298"/>
        <end position="320"/>
    </location>
</feature>
<evidence type="ECO:0000313" key="10">
    <source>
        <dbReference type="Proteomes" id="UP000537204"/>
    </source>
</evidence>
<evidence type="ECO:0000313" key="9">
    <source>
        <dbReference type="EMBL" id="MBB5636950.1"/>
    </source>
</evidence>
<dbReference type="InterPro" id="IPR003838">
    <property type="entry name" value="ABC3_permease_C"/>
</dbReference>
<protein>
    <submittedName>
        <fullName evidence="9">ABC-type antimicrobial peptide transport system permease subunit</fullName>
    </submittedName>
</protein>
<evidence type="ECO:0000256" key="4">
    <source>
        <dbReference type="ARBA" id="ARBA00022989"/>
    </source>
</evidence>
<feature type="domain" description="MacB-like periplasmic core" evidence="8">
    <location>
        <begin position="13"/>
        <end position="212"/>
    </location>
</feature>
<feature type="transmembrane region" description="Helical" evidence="6">
    <location>
        <begin position="332"/>
        <end position="352"/>
    </location>
</feature>
<keyword evidence="4 6" id="KW-1133">Transmembrane helix</keyword>
<evidence type="ECO:0000259" key="8">
    <source>
        <dbReference type="Pfam" id="PF12704"/>
    </source>
</evidence>
<feature type="transmembrane region" description="Helical" evidence="6">
    <location>
        <begin position="249"/>
        <end position="270"/>
    </location>
</feature>
<organism evidence="9 10">
    <name type="scientific">Pedobacter cryoconitis</name>
    <dbReference type="NCBI Taxonomy" id="188932"/>
    <lineage>
        <taxon>Bacteria</taxon>
        <taxon>Pseudomonadati</taxon>
        <taxon>Bacteroidota</taxon>
        <taxon>Sphingobacteriia</taxon>
        <taxon>Sphingobacteriales</taxon>
        <taxon>Sphingobacteriaceae</taxon>
        <taxon>Pedobacter</taxon>
    </lineage>
</organism>
<dbReference type="Pfam" id="PF02687">
    <property type="entry name" value="FtsX"/>
    <property type="match status" value="1"/>
</dbReference>
<comment type="caution">
    <text evidence="9">The sequence shown here is derived from an EMBL/GenBank/DDBJ whole genome shotgun (WGS) entry which is preliminary data.</text>
</comment>
<sequence>MLQFTFSFCMIICAILVYSQIQYVRNKPLGFSKDNLIQIEKAGEFTNPVKTELFRQELLKAGVITAATEYYAGLTNGGDNSADITWPGHDQHWLYSWNNRVAGYDFTQTLGPKILEGRDFSRNFSSDTSSVLLNEAAVKSMELQKPLGKQFKKSGKLFTIIGVLQDYNYESASYRTASTITYLSNHTHEADRTILLRLNPKHNLSSAIQTINEWNRRLNPAYPSELIFIDQEMEDKLANEKLLSSLSNLFGGFAIFISCLGLLGLALYIAEQRSKEISIRKVLGADLSNILFLLNKDFLILVVLSNLIACPLAYIISYQWLQKFDYSIELTIWPMLTTTGLSLLIAIFTVGIQSFKIAKANPIDALKYE</sequence>
<name>A0A7W8ZN36_9SPHI</name>
<proteinExistence type="predicted"/>
<evidence type="ECO:0000256" key="6">
    <source>
        <dbReference type="SAM" id="Phobius"/>
    </source>
</evidence>
<feature type="domain" description="ABC3 transporter permease C-terminal" evidence="7">
    <location>
        <begin position="249"/>
        <end position="362"/>
    </location>
</feature>
<dbReference type="EMBL" id="JACHCE010000004">
    <property type="protein sequence ID" value="MBB5636950.1"/>
    <property type="molecule type" value="Genomic_DNA"/>
</dbReference>
<dbReference type="Proteomes" id="UP000537204">
    <property type="component" value="Unassembled WGS sequence"/>
</dbReference>
<evidence type="ECO:0000256" key="2">
    <source>
        <dbReference type="ARBA" id="ARBA00022475"/>
    </source>
</evidence>